<reference evidence="1" key="1">
    <citation type="journal article" date="2021" name="PeerJ">
        <title>Extensive microbial diversity within the chicken gut microbiome revealed by metagenomics and culture.</title>
        <authorList>
            <person name="Gilroy R."/>
            <person name="Ravi A."/>
            <person name="Getino M."/>
            <person name="Pursley I."/>
            <person name="Horton D.L."/>
            <person name="Alikhan N.F."/>
            <person name="Baker D."/>
            <person name="Gharbi K."/>
            <person name="Hall N."/>
            <person name="Watson M."/>
            <person name="Adriaenssens E.M."/>
            <person name="Foster-Nyarko E."/>
            <person name="Jarju S."/>
            <person name="Secka A."/>
            <person name="Antonio M."/>
            <person name="Oren A."/>
            <person name="Chaudhuri R.R."/>
            <person name="La Ragione R."/>
            <person name="Hildebrand F."/>
            <person name="Pallen M.J."/>
        </authorList>
    </citation>
    <scope>NUCLEOTIDE SEQUENCE</scope>
    <source>
        <strain evidence="1">CHK179-7159</strain>
    </source>
</reference>
<sequence>MEVLKQEMEEGHPVDAAIDCLGGEVIGKCLSYLSHGARWIMIAAFAGQRTWEKWS</sequence>
<dbReference type="InterPro" id="IPR036291">
    <property type="entry name" value="NAD(P)-bd_dom_sf"/>
</dbReference>
<reference evidence="1" key="2">
    <citation type="submission" date="2021-04" db="EMBL/GenBank/DDBJ databases">
        <authorList>
            <person name="Gilroy R."/>
        </authorList>
    </citation>
    <scope>NUCLEOTIDE SEQUENCE</scope>
    <source>
        <strain evidence="1">CHK179-7159</strain>
    </source>
</reference>
<accession>A0A9D2KYZ3</accession>
<dbReference type="SUPFAM" id="SSF51735">
    <property type="entry name" value="NAD(P)-binding Rossmann-fold domains"/>
    <property type="match status" value="1"/>
</dbReference>
<evidence type="ECO:0000313" key="2">
    <source>
        <dbReference type="Proteomes" id="UP000886858"/>
    </source>
</evidence>
<dbReference type="Proteomes" id="UP000886858">
    <property type="component" value="Unassembled WGS sequence"/>
</dbReference>
<name>A0A9D2KYZ3_9FIRM</name>
<organism evidence="1 2">
    <name type="scientific">Candidatus Eisenbergiella merdipullorum</name>
    <dbReference type="NCBI Taxonomy" id="2838553"/>
    <lineage>
        <taxon>Bacteria</taxon>
        <taxon>Bacillati</taxon>
        <taxon>Bacillota</taxon>
        <taxon>Clostridia</taxon>
        <taxon>Lachnospirales</taxon>
        <taxon>Lachnospiraceae</taxon>
        <taxon>Eisenbergiella</taxon>
    </lineage>
</organism>
<dbReference type="AlphaFoldDB" id="A0A9D2KYZ3"/>
<dbReference type="EMBL" id="DWYY01000035">
    <property type="protein sequence ID" value="HJA92053.1"/>
    <property type="molecule type" value="Genomic_DNA"/>
</dbReference>
<evidence type="ECO:0000313" key="1">
    <source>
        <dbReference type="EMBL" id="HJA92053.1"/>
    </source>
</evidence>
<protein>
    <submittedName>
        <fullName evidence="1">Uncharacterized protein</fullName>
    </submittedName>
</protein>
<proteinExistence type="predicted"/>
<gene>
    <name evidence="1" type="ORF">H9717_02855</name>
</gene>
<comment type="caution">
    <text evidence="1">The sequence shown here is derived from an EMBL/GenBank/DDBJ whole genome shotgun (WGS) entry which is preliminary data.</text>
</comment>
<dbReference type="Gene3D" id="3.40.50.720">
    <property type="entry name" value="NAD(P)-binding Rossmann-like Domain"/>
    <property type="match status" value="1"/>
</dbReference>